<dbReference type="Pfam" id="PF08393">
    <property type="entry name" value="DHC_N2"/>
    <property type="match status" value="1"/>
</dbReference>
<dbReference type="InterPro" id="IPR026983">
    <property type="entry name" value="DHC"/>
</dbReference>
<comment type="caution">
    <text evidence="2">The sequence shown here is derived from an EMBL/GenBank/DDBJ whole genome shotgun (WGS) entry which is preliminary data.</text>
</comment>
<dbReference type="EMBL" id="ASPP01003706">
    <property type="protein sequence ID" value="ETO33065.1"/>
    <property type="molecule type" value="Genomic_DNA"/>
</dbReference>
<protein>
    <recommendedName>
        <fullName evidence="1">Dynein heavy chain linker domain-containing protein</fullName>
    </recommendedName>
</protein>
<dbReference type="GO" id="GO:0007018">
    <property type="term" value="P:microtubule-based movement"/>
    <property type="evidence" value="ECO:0007669"/>
    <property type="project" value="InterPro"/>
</dbReference>
<accession>X6P3E7</accession>
<proteinExistence type="predicted"/>
<keyword evidence="3" id="KW-1185">Reference proteome</keyword>
<name>X6P3E7_RETFI</name>
<reference evidence="2 3" key="1">
    <citation type="journal article" date="2013" name="Curr. Biol.">
        <title>The Genome of the Foraminiferan Reticulomyxa filosa.</title>
        <authorList>
            <person name="Glockner G."/>
            <person name="Hulsmann N."/>
            <person name="Schleicher M."/>
            <person name="Noegel A.A."/>
            <person name="Eichinger L."/>
            <person name="Gallinger C."/>
            <person name="Pawlowski J."/>
            <person name="Sierra R."/>
            <person name="Euteneuer U."/>
            <person name="Pillet L."/>
            <person name="Moustafa A."/>
            <person name="Platzer M."/>
            <person name="Groth M."/>
            <person name="Szafranski K."/>
            <person name="Schliwa M."/>
        </authorList>
    </citation>
    <scope>NUCLEOTIDE SEQUENCE [LARGE SCALE GENOMIC DNA]</scope>
</reference>
<sequence length="435" mass="51685">TQMETISEVQTVIQHSVDALEEKRQWYIEHYEHVFNISLKPHELSSYENESLWLQTLQTQLEQLQFTSEEIKKTCLFFQCYIVEVDCRHINYLILAQVQDLRKNIFIGVGSRLSEKCQEILNQCQSVTKEWLVEPKTIEELLQLKNSIQAYFQIHKKKLHHQCASLQNYLQFFLKNDYISIDLLRKLQRVSKCYEAMNQTHLKEAQQTLQKTEREIIEHIQLKINTLFEKLIPKYVDKFNAIKTEFNHIDSLKNPNKLTHLVTMYEDIVREEQTVSHDAQALQIEDSFDTTLLQQWNITKEETQKLLKIWETAQSFQRQYHDWLKNNPFEMNYNNVENAYNQLVAQIATLLTINKDSQLLTQIQHQLQVFKEDSSLLLLQILSNKKLHEKDWKSISAIVGFDISPMVTSLNLEYLMERRVFKYAQQLAHFVTPSN</sequence>
<dbReference type="PANTHER" id="PTHR22878:SF68">
    <property type="entry name" value="DYNEIN HEAVY CHAIN 6, AXONEMAL-LIKE"/>
    <property type="match status" value="1"/>
</dbReference>
<evidence type="ECO:0000313" key="3">
    <source>
        <dbReference type="Proteomes" id="UP000023152"/>
    </source>
</evidence>
<feature type="domain" description="Dynein heavy chain linker" evidence="1">
    <location>
        <begin position="299"/>
        <end position="430"/>
    </location>
</feature>
<organism evidence="2 3">
    <name type="scientific">Reticulomyxa filosa</name>
    <dbReference type="NCBI Taxonomy" id="46433"/>
    <lineage>
        <taxon>Eukaryota</taxon>
        <taxon>Sar</taxon>
        <taxon>Rhizaria</taxon>
        <taxon>Retaria</taxon>
        <taxon>Foraminifera</taxon>
        <taxon>Monothalamids</taxon>
        <taxon>Reticulomyxidae</taxon>
        <taxon>Reticulomyxa</taxon>
    </lineage>
</organism>
<dbReference type="PANTHER" id="PTHR22878">
    <property type="entry name" value="DYNEIN HEAVY CHAIN 6, AXONEMAL-LIKE-RELATED"/>
    <property type="match status" value="1"/>
</dbReference>
<dbReference type="Proteomes" id="UP000023152">
    <property type="component" value="Unassembled WGS sequence"/>
</dbReference>
<dbReference type="GO" id="GO:0030286">
    <property type="term" value="C:dynein complex"/>
    <property type="evidence" value="ECO:0007669"/>
    <property type="project" value="InterPro"/>
</dbReference>
<gene>
    <name evidence="2" type="ORF">RFI_04042</name>
</gene>
<dbReference type="GO" id="GO:0051959">
    <property type="term" value="F:dynein light intermediate chain binding"/>
    <property type="evidence" value="ECO:0007669"/>
    <property type="project" value="InterPro"/>
</dbReference>
<dbReference type="AlphaFoldDB" id="X6P3E7"/>
<dbReference type="GO" id="GO:0045505">
    <property type="term" value="F:dynein intermediate chain binding"/>
    <property type="evidence" value="ECO:0007669"/>
    <property type="project" value="InterPro"/>
</dbReference>
<evidence type="ECO:0000313" key="2">
    <source>
        <dbReference type="EMBL" id="ETO33065.1"/>
    </source>
</evidence>
<feature type="non-terminal residue" evidence="2">
    <location>
        <position position="1"/>
    </location>
</feature>
<evidence type="ECO:0000259" key="1">
    <source>
        <dbReference type="Pfam" id="PF08393"/>
    </source>
</evidence>
<dbReference type="InterPro" id="IPR013602">
    <property type="entry name" value="Dynein_heavy_linker"/>
</dbReference>